<feature type="compositionally biased region" description="Basic and acidic residues" evidence="1">
    <location>
        <begin position="575"/>
        <end position="604"/>
    </location>
</feature>
<feature type="region of interest" description="Disordered" evidence="1">
    <location>
        <begin position="444"/>
        <end position="772"/>
    </location>
</feature>
<feature type="compositionally biased region" description="Low complexity" evidence="1">
    <location>
        <begin position="446"/>
        <end position="459"/>
    </location>
</feature>
<dbReference type="Pfam" id="PF26147">
    <property type="entry name" value="AB_HYDROLASE_YMC0-YMC35"/>
    <property type="match status" value="1"/>
</dbReference>
<dbReference type="InParanoid" id="A0A067MJP5"/>
<evidence type="ECO:0000259" key="2">
    <source>
        <dbReference type="Pfam" id="PF26147"/>
    </source>
</evidence>
<gene>
    <name evidence="3" type="ORF">BOTBODRAFT_35024</name>
</gene>
<evidence type="ECO:0000256" key="1">
    <source>
        <dbReference type="SAM" id="MobiDB-lite"/>
    </source>
</evidence>
<evidence type="ECO:0000313" key="4">
    <source>
        <dbReference type="Proteomes" id="UP000027195"/>
    </source>
</evidence>
<feature type="compositionally biased region" description="Polar residues" evidence="1">
    <location>
        <begin position="504"/>
        <end position="519"/>
    </location>
</feature>
<feature type="compositionally biased region" description="Polar residues" evidence="1">
    <location>
        <begin position="868"/>
        <end position="878"/>
    </location>
</feature>
<feature type="region of interest" description="Disordered" evidence="1">
    <location>
        <begin position="826"/>
        <end position="889"/>
    </location>
</feature>
<dbReference type="PANTHER" id="PTHR47349:SF1">
    <property type="entry name" value="AER328WP"/>
    <property type="match status" value="1"/>
</dbReference>
<evidence type="ECO:0000313" key="3">
    <source>
        <dbReference type="EMBL" id="KDQ11776.1"/>
    </source>
</evidence>
<dbReference type="HOGENOM" id="CLU_004112_2_0_1"/>
<feature type="compositionally biased region" description="Low complexity" evidence="1">
    <location>
        <begin position="285"/>
        <end position="299"/>
    </location>
</feature>
<dbReference type="InterPro" id="IPR058933">
    <property type="entry name" value="YMC020W-like_ab_hydrolase"/>
</dbReference>
<feature type="domain" description="YMC020W-like alpha/beta hydrolase" evidence="2">
    <location>
        <begin position="991"/>
        <end position="1336"/>
    </location>
</feature>
<feature type="region of interest" description="Disordered" evidence="1">
    <location>
        <begin position="939"/>
        <end position="959"/>
    </location>
</feature>
<reference evidence="4" key="1">
    <citation type="journal article" date="2014" name="Proc. Natl. Acad. Sci. U.S.A.">
        <title>Extensive sampling of basidiomycete genomes demonstrates inadequacy of the white-rot/brown-rot paradigm for wood decay fungi.</title>
        <authorList>
            <person name="Riley R."/>
            <person name="Salamov A.A."/>
            <person name="Brown D.W."/>
            <person name="Nagy L.G."/>
            <person name="Floudas D."/>
            <person name="Held B.W."/>
            <person name="Levasseur A."/>
            <person name="Lombard V."/>
            <person name="Morin E."/>
            <person name="Otillar R."/>
            <person name="Lindquist E.A."/>
            <person name="Sun H."/>
            <person name="LaButti K.M."/>
            <person name="Schmutz J."/>
            <person name="Jabbour D."/>
            <person name="Luo H."/>
            <person name="Baker S.E."/>
            <person name="Pisabarro A.G."/>
            <person name="Walton J.D."/>
            <person name="Blanchette R.A."/>
            <person name="Henrissat B."/>
            <person name="Martin F."/>
            <person name="Cullen D."/>
            <person name="Hibbett D.S."/>
            <person name="Grigoriev I.V."/>
        </authorList>
    </citation>
    <scope>NUCLEOTIDE SEQUENCE [LARGE SCALE GENOMIC DNA]</scope>
    <source>
        <strain evidence="4">FD-172 SS1</strain>
    </source>
</reference>
<feature type="compositionally biased region" description="Basic and acidic residues" evidence="1">
    <location>
        <begin position="154"/>
        <end position="164"/>
    </location>
</feature>
<feature type="region of interest" description="Disordered" evidence="1">
    <location>
        <begin position="1"/>
        <end position="43"/>
    </location>
</feature>
<sequence>MPSSTSPLRSNASWRAPTKRKATVAPTRSLVMGAPEPSTSPAVSTFTAVSTIRPRTLKHQLSTSSLRGILARNEEAEVAGSLKKTRVDDVIESAAEEQSTSVVPSASPNVYPEAGTVSQAPSGSTMAALPRPEQRDVATSASSSPNAPDPVESAPRDRSNELHDTSSPSLSFAGEKTSTTPQKTRTSLGWLSLKRAVAKADSGKQKVQTVSEDVGEAREPEHPAAAGNAAPMSSASAKVDAPMFGPSPTTSAPKPTPAATLAKSTTPLSSPPTATSTNIPPLREPTSAPAPAPAATLSPIPIPPKQTPAIPSQATPNSTPTSTRSWFGTIRKPATRSKQSLVDSSHSEPIANAPVIDLQPDPKAEPNMSLASAQPIVVLLPPTAEAEPALESHVAVTPPTPTDAAPPSIPLVADPELAATVKYSPPKQPSKGWFGFGRSTVDLTLTAPSGPEAEAAPASPKAPPSPSTRPRAGSDPVPPTPSASTASDTKWKGESVVSLPLSPETAQTQKDTAPSSAPTTPARKPANAGANDEPAPSRGSLFALPLLGRAKPKLVDVKPKETEAVAADPPATKPQEGKANVEVEDTQKRVEEADESTKSLEAVKSDGNVAEEGKSGHNVDATGSSWWGYIGLGGGSATSSTPAQQDNEGEAKPPADSSDSVVSSTEGGSVTPTGKPVPPPLNIDTKSTSMELILSPRSQNSPSIRSGSSTTAAQGPWINPWTWYSTPAAPTTPPPSSPTAGKTEAELVKEEALARPASPARAPSSPENPIMTHATHSSWVSFFTRSSITSAFPVRTITAGNAGDGSKGEMEVMDIDDYDPQTAAPILVASSGSPPKPSSVPKPTNSELPKKSDPPTERPTSAPVPPLTDSTSTKNKATPATGRASPRVPNFVLPSFGDTFFAPPRSLPPPISPFTLKGTIKLVNSLIWTPPPVSPEFVEYQQERERRKVDPKDKGKGKRSIYRLQPEGDAGANLPRMWGVLGEPDFGDLVGVKRVVVIGIHGWFPGAIMRTMFGEPTGTSTKFAAMMESAVLRYAAKHNISLEKVTKMELEGEGTIDKRVERLMQHYLSRSDWIEDLQRADAILVATHSQGSVVSTQLLDRLMTDGHIRTATNQEAVTRATAGIEAPRAVPPHKVCCLALCGIHLGPFLYLNASSILQPYLQYLEAPQARELFEFQDTESAVSKTYVSALGRVLSHGTKFVYLASLNDQVVPIYSGVFTSVSHPLILRALYMDGDAYSSSDFLSNLIVLLLRIRNAGLDDSGLLTHISEATAGSLSGVGHSSAYEEPASYDLAVRFLFETSGVVGENPTMISEPFSARAARNDYMIPWALRGLIEDPQVSSLFSAEINELRRGFDLWVPRTATLKDMRRKLEPIRTSPLRRSTTIDDAGDAKTQTSKL</sequence>
<name>A0A067MJP5_BOTB1</name>
<feature type="region of interest" description="Disordered" evidence="1">
    <location>
        <begin position="93"/>
        <end position="326"/>
    </location>
</feature>
<dbReference type="OrthoDB" id="5598028at2759"/>
<feature type="compositionally biased region" description="Low complexity" evidence="1">
    <location>
        <begin position="654"/>
        <end position="674"/>
    </location>
</feature>
<dbReference type="InterPro" id="IPR058934">
    <property type="entry name" value="YMC020W-like"/>
</dbReference>
<feature type="compositionally biased region" description="Low complexity" evidence="1">
    <location>
        <begin position="754"/>
        <end position="765"/>
    </location>
</feature>
<feature type="compositionally biased region" description="Polar residues" evidence="1">
    <location>
        <begin position="165"/>
        <end position="189"/>
    </location>
</feature>
<feature type="region of interest" description="Disordered" evidence="1">
    <location>
        <begin position="1378"/>
        <end position="1398"/>
    </location>
</feature>
<dbReference type="EMBL" id="KL198055">
    <property type="protein sequence ID" value="KDQ11776.1"/>
    <property type="molecule type" value="Genomic_DNA"/>
</dbReference>
<feature type="compositionally biased region" description="Polar residues" evidence="1">
    <location>
        <begin position="116"/>
        <end position="125"/>
    </location>
</feature>
<protein>
    <recommendedName>
        <fullName evidence="2">YMC020W-like alpha/beta hydrolase domain-containing protein</fullName>
    </recommendedName>
</protein>
<feature type="compositionally biased region" description="Polar residues" evidence="1">
    <location>
        <begin position="684"/>
        <end position="713"/>
    </location>
</feature>
<feature type="compositionally biased region" description="Polar residues" evidence="1">
    <location>
        <begin position="1"/>
        <end position="13"/>
    </location>
</feature>
<feature type="compositionally biased region" description="Polar residues" evidence="1">
    <location>
        <begin position="96"/>
        <end position="108"/>
    </location>
</feature>
<feature type="compositionally biased region" description="Polar residues" evidence="1">
    <location>
        <begin position="309"/>
        <end position="326"/>
    </location>
</feature>
<organism evidence="3 4">
    <name type="scientific">Botryobasidium botryosum (strain FD-172 SS1)</name>
    <dbReference type="NCBI Taxonomy" id="930990"/>
    <lineage>
        <taxon>Eukaryota</taxon>
        <taxon>Fungi</taxon>
        <taxon>Dikarya</taxon>
        <taxon>Basidiomycota</taxon>
        <taxon>Agaricomycotina</taxon>
        <taxon>Agaricomycetes</taxon>
        <taxon>Cantharellales</taxon>
        <taxon>Botryobasidiaceae</taxon>
        <taxon>Botryobasidium</taxon>
    </lineage>
</organism>
<feature type="compositionally biased region" description="Polar residues" evidence="1">
    <location>
        <begin position="637"/>
        <end position="646"/>
    </location>
</feature>
<feature type="compositionally biased region" description="Low complexity" evidence="1">
    <location>
        <begin position="224"/>
        <end position="237"/>
    </location>
</feature>
<feature type="compositionally biased region" description="Basic and acidic residues" evidence="1">
    <location>
        <begin position="553"/>
        <end position="563"/>
    </location>
</feature>
<feature type="compositionally biased region" description="Polar residues" evidence="1">
    <location>
        <begin position="137"/>
        <end position="146"/>
    </location>
</feature>
<proteinExistence type="predicted"/>
<dbReference type="PANTHER" id="PTHR47349">
    <property type="entry name" value="CHROMOSOME 8, WHOLE GENOME SHOTGUN SEQUENCE"/>
    <property type="match status" value="1"/>
</dbReference>
<feature type="compositionally biased region" description="Basic and acidic residues" evidence="1">
    <location>
        <begin position="743"/>
        <end position="753"/>
    </location>
</feature>
<accession>A0A067MJP5</accession>
<dbReference type="Proteomes" id="UP000027195">
    <property type="component" value="Unassembled WGS sequence"/>
</dbReference>
<feature type="compositionally biased region" description="Basic and acidic residues" evidence="1">
    <location>
        <begin position="941"/>
        <end position="954"/>
    </location>
</feature>
<keyword evidence="4" id="KW-1185">Reference proteome</keyword>
<feature type="compositionally biased region" description="Low complexity" evidence="1">
    <location>
        <begin position="246"/>
        <end position="277"/>
    </location>
</feature>